<proteinExistence type="predicted"/>
<protein>
    <recommendedName>
        <fullName evidence="2">Pilus formation protein N-terminal domain-containing protein</fullName>
    </recommendedName>
</protein>
<dbReference type="Pfam" id="PF13629">
    <property type="entry name" value="T2SS-T3SS_pil_N"/>
    <property type="match status" value="1"/>
</dbReference>
<dbReference type="RefSeq" id="WP_126012530.1">
    <property type="nucleotide sequence ID" value="NZ_CP032509.1"/>
</dbReference>
<sequence length="134" mass="14308">MMKRAARSGLIALCSLVGFGAVSTLPATAENIRVFMDYARVLKLDRAVSKVIIGNPNIADVTVSDPQTIVVTGRSFGVTNLVIIDTEGTTLVDERIVVARDGTDQLRVYRNTEPSTLICSPTCERPSEAAAAVN</sequence>
<keyword evidence="1" id="KW-0732">Signal</keyword>
<dbReference type="Proteomes" id="UP000268192">
    <property type="component" value="Chromosome"/>
</dbReference>
<dbReference type="EMBL" id="CP032509">
    <property type="protein sequence ID" value="AZN73487.1"/>
    <property type="molecule type" value="Genomic_DNA"/>
</dbReference>
<accession>A0A3Q8XRH1</accession>
<evidence type="ECO:0000313" key="3">
    <source>
        <dbReference type="EMBL" id="AZN73487.1"/>
    </source>
</evidence>
<feature type="signal peptide" evidence="1">
    <location>
        <begin position="1"/>
        <end position="29"/>
    </location>
</feature>
<feature type="chain" id="PRO_5018723057" description="Pilus formation protein N-terminal domain-containing protein" evidence="1">
    <location>
        <begin position="30"/>
        <end position="134"/>
    </location>
</feature>
<reference evidence="3 4" key="1">
    <citation type="submission" date="2018-09" db="EMBL/GenBank/DDBJ databases">
        <title>Marinorhizobium profundi gen. nov., sp. nov., isolated from a deep-sea sediment sample from the New Britain Trench and proposal of Marinorhizobiaceae fam. nov. in the order Rhizobiales of the class Alphaproteobacteria.</title>
        <authorList>
            <person name="Cao J."/>
        </authorList>
    </citation>
    <scope>NUCLEOTIDE SEQUENCE [LARGE SCALE GENOMIC DNA]</scope>
    <source>
        <strain evidence="3 4">WS11</strain>
    </source>
</reference>
<keyword evidence="4" id="KW-1185">Reference proteome</keyword>
<dbReference type="OrthoDB" id="9815749at2"/>
<dbReference type="InterPro" id="IPR032789">
    <property type="entry name" value="T2SS-T3SS_pil_N"/>
</dbReference>
<feature type="domain" description="Pilus formation protein N-terminal" evidence="2">
    <location>
        <begin position="29"/>
        <end position="98"/>
    </location>
</feature>
<name>A0A3Q8XRH1_9HYPH</name>
<evidence type="ECO:0000259" key="2">
    <source>
        <dbReference type="Pfam" id="PF13629"/>
    </source>
</evidence>
<evidence type="ECO:0000256" key="1">
    <source>
        <dbReference type="SAM" id="SignalP"/>
    </source>
</evidence>
<dbReference type="KEGG" id="abaw:D5400_00455"/>
<dbReference type="AlphaFoldDB" id="A0A3Q8XRH1"/>
<gene>
    <name evidence="3" type="ORF">D5400_00455</name>
</gene>
<organism evidence="3 4">
    <name type="scientific">Georhizobium profundi</name>
    <dbReference type="NCBI Taxonomy" id="2341112"/>
    <lineage>
        <taxon>Bacteria</taxon>
        <taxon>Pseudomonadati</taxon>
        <taxon>Pseudomonadota</taxon>
        <taxon>Alphaproteobacteria</taxon>
        <taxon>Hyphomicrobiales</taxon>
        <taxon>Rhizobiaceae</taxon>
        <taxon>Georhizobium</taxon>
    </lineage>
</organism>
<evidence type="ECO:0000313" key="4">
    <source>
        <dbReference type="Proteomes" id="UP000268192"/>
    </source>
</evidence>